<dbReference type="Gene3D" id="4.10.240.10">
    <property type="entry name" value="Zn(2)-C6 fungal-type DNA-binding domain"/>
    <property type="match status" value="1"/>
</dbReference>
<dbReference type="InterPro" id="IPR036864">
    <property type="entry name" value="Zn2-C6_fun-type_DNA-bd_sf"/>
</dbReference>
<keyword evidence="1" id="KW-0539">Nucleus</keyword>
<dbReference type="SUPFAM" id="SSF57701">
    <property type="entry name" value="Zn2/Cys6 DNA-binding domain"/>
    <property type="match status" value="1"/>
</dbReference>
<dbReference type="InterPro" id="IPR001138">
    <property type="entry name" value="Zn2Cys6_DnaBD"/>
</dbReference>
<dbReference type="GeneID" id="27313621"/>
<sequence length="565" mass="63969">MSSDHDHMLEENSGRTREQHVSSHNLIEPSLANIPGQEAFSVNMSQAEERILELQLQAAAAAVANDEIPSNAQQTNHDHVSRQRRLGRACDACSRRKVKCGNEVPCKSCVDLDIACTFVRPVKRRGPANKVAEELKRTRYELTEMNQIPTTLPPESTSPYSSLDSIVPFETIHRLVYDFFTYLYPIFPFPHEHLVMDNLRKRDDAQCKSFNALISSMLAAFATLFPRKVNTAIGQLGQDGQSTTVKEFISRCIILCEQSRSPLMSEENVNDAATSFFLGLVCYVERNYPRVELHLTEALAIVRFLGVERNGVLADGNTADFVTIEISRRIYWAVDIFTRHLQQSGVILDIIPPRRASQLPHPPQATDDYYIYKDCIQDKPQGQLSSLEGFNLISRIYSLQQPLVKFDLSDDQIGEISVLKSVLFNLDMMMSTGHPELATLPNPKVFPVEEAFPSQQARMHTRWELQKIFLRSALISTRFYFANRLAAISSEDAERVHDAREKCLHELAELMSHVTKTSIEAIAMLVLPHLHVVLDSLQKDSAVIEREREELDTIVGRFIELAEGF</sequence>
<dbReference type="CDD" id="cd00067">
    <property type="entry name" value="GAL4"/>
    <property type="match status" value="1"/>
</dbReference>
<accession>A0A0D2A8B2</accession>
<dbReference type="PROSITE" id="PS50048">
    <property type="entry name" value="ZN2_CY6_FUNGAL_2"/>
    <property type="match status" value="1"/>
</dbReference>
<dbReference type="GO" id="GO:0000981">
    <property type="term" value="F:DNA-binding transcription factor activity, RNA polymerase II-specific"/>
    <property type="evidence" value="ECO:0007669"/>
    <property type="project" value="InterPro"/>
</dbReference>
<dbReference type="CDD" id="cd12148">
    <property type="entry name" value="fungal_TF_MHR"/>
    <property type="match status" value="1"/>
</dbReference>
<organism evidence="4 5">
    <name type="scientific">Verruconis gallopava</name>
    <dbReference type="NCBI Taxonomy" id="253628"/>
    <lineage>
        <taxon>Eukaryota</taxon>
        <taxon>Fungi</taxon>
        <taxon>Dikarya</taxon>
        <taxon>Ascomycota</taxon>
        <taxon>Pezizomycotina</taxon>
        <taxon>Dothideomycetes</taxon>
        <taxon>Pleosporomycetidae</taxon>
        <taxon>Venturiales</taxon>
        <taxon>Sympoventuriaceae</taxon>
        <taxon>Verruconis</taxon>
    </lineage>
</organism>
<proteinExistence type="predicted"/>
<dbReference type="STRING" id="253628.A0A0D2A8B2"/>
<gene>
    <name evidence="4" type="ORF">PV09_05648</name>
</gene>
<evidence type="ECO:0000313" key="5">
    <source>
        <dbReference type="Proteomes" id="UP000053259"/>
    </source>
</evidence>
<name>A0A0D2A8B2_9PEZI</name>
<dbReference type="PROSITE" id="PS00463">
    <property type="entry name" value="ZN2_CY6_FUNGAL_1"/>
    <property type="match status" value="1"/>
</dbReference>
<dbReference type="EMBL" id="KN847546">
    <property type="protein sequence ID" value="KIW02988.1"/>
    <property type="molecule type" value="Genomic_DNA"/>
</dbReference>
<dbReference type="OrthoDB" id="5284003at2759"/>
<dbReference type="GO" id="GO:0008270">
    <property type="term" value="F:zinc ion binding"/>
    <property type="evidence" value="ECO:0007669"/>
    <property type="project" value="InterPro"/>
</dbReference>
<feature type="domain" description="Zn(2)-C6 fungal-type" evidence="3">
    <location>
        <begin position="89"/>
        <end position="118"/>
    </location>
</feature>
<dbReference type="SMART" id="SM00066">
    <property type="entry name" value="GAL4"/>
    <property type="match status" value="1"/>
</dbReference>
<evidence type="ECO:0000256" key="2">
    <source>
        <dbReference type="SAM" id="MobiDB-lite"/>
    </source>
</evidence>
<reference evidence="4 5" key="1">
    <citation type="submission" date="2015-01" db="EMBL/GenBank/DDBJ databases">
        <title>The Genome Sequence of Ochroconis gallopava CBS43764.</title>
        <authorList>
            <consortium name="The Broad Institute Genomics Platform"/>
            <person name="Cuomo C."/>
            <person name="de Hoog S."/>
            <person name="Gorbushina A."/>
            <person name="Stielow B."/>
            <person name="Teixiera M."/>
            <person name="Abouelleil A."/>
            <person name="Chapman S.B."/>
            <person name="Priest M."/>
            <person name="Young S.K."/>
            <person name="Wortman J."/>
            <person name="Nusbaum C."/>
            <person name="Birren B."/>
        </authorList>
    </citation>
    <scope>NUCLEOTIDE SEQUENCE [LARGE SCALE GENOMIC DNA]</scope>
    <source>
        <strain evidence="4 5">CBS 43764</strain>
    </source>
</reference>
<evidence type="ECO:0000313" key="4">
    <source>
        <dbReference type="EMBL" id="KIW02988.1"/>
    </source>
</evidence>
<evidence type="ECO:0000256" key="1">
    <source>
        <dbReference type="ARBA" id="ARBA00023242"/>
    </source>
</evidence>
<dbReference type="RefSeq" id="XP_016212857.1">
    <property type="nucleotide sequence ID" value="XM_016359178.1"/>
</dbReference>
<dbReference type="VEuPathDB" id="FungiDB:PV09_05648"/>
<dbReference type="Proteomes" id="UP000053259">
    <property type="component" value="Unassembled WGS sequence"/>
</dbReference>
<protein>
    <recommendedName>
        <fullName evidence="3">Zn(2)-C6 fungal-type domain-containing protein</fullName>
    </recommendedName>
</protein>
<dbReference type="Pfam" id="PF00172">
    <property type="entry name" value="Zn_clus"/>
    <property type="match status" value="1"/>
</dbReference>
<keyword evidence="5" id="KW-1185">Reference proteome</keyword>
<dbReference type="InterPro" id="IPR050987">
    <property type="entry name" value="AtrR-like"/>
</dbReference>
<dbReference type="InParanoid" id="A0A0D2A8B2"/>
<dbReference type="PANTHER" id="PTHR46910:SF40">
    <property type="entry name" value="ZN(II)2CYS6 TRANSCRIPTION FACTOR (EUROFUNG)"/>
    <property type="match status" value="1"/>
</dbReference>
<evidence type="ECO:0000259" key="3">
    <source>
        <dbReference type="PROSITE" id="PS50048"/>
    </source>
</evidence>
<dbReference type="HOGENOM" id="CLU_035173_0_0_1"/>
<dbReference type="PANTHER" id="PTHR46910">
    <property type="entry name" value="TRANSCRIPTION FACTOR PDR1"/>
    <property type="match status" value="1"/>
</dbReference>
<feature type="region of interest" description="Disordered" evidence="2">
    <location>
        <begin position="1"/>
        <end position="20"/>
    </location>
</feature>
<dbReference type="AlphaFoldDB" id="A0A0D2A8B2"/>